<keyword evidence="2" id="KW-0812">Transmembrane</keyword>
<evidence type="ECO:0000313" key="4">
    <source>
        <dbReference type="Proteomes" id="UP001168877"/>
    </source>
</evidence>
<keyword evidence="2" id="KW-1133">Transmembrane helix</keyword>
<reference evidence="3" key="1">
    <citation type="journal article" date="2022" name="Plant J.">
        <title>Strategies of tolerance reflected in two North American maple genomes.</title>
        <authorList>
            <person name="McEvoy S.L."/>
            <person name="Sezen U.U."/>
            <person name="Trouern-Trend A."/>
            <person name="McMahon S.M."/>
            <person name="Schaberg P.G."/>
            <person name="Yang J."/>
            <person name="Wegrzyn J.L."/>
            <person name="Swenson N.G."/>
        </authorList>
    </citation>
    <scope>NUCLEOTIDE SEQUENCE</scope>
    <source>
        <strain evidence="3">NS2018</strain>
    </source>
</reference>
<comment type="caution">
    <text evidence="3">The sequence shown here is derived from an EMBL/GenBank/DDBJ whole genome shotgun (WGS) entry which is preliminary data.</text>
</comment>
<feature type="transmembrane region" description="Helical" evidence="2">
    <location>
        <begin position="85"/>
        <end position="104"/>
    </location>
</feature>
<accession>A0AA39SJE7</accession>
<dbReference type="EMBL" id="JAUESC010000004">
    <property type="protein sequence ID" value="KAK0595417.1"/>
    <property type="molecule type" value="Genomic_DNA"/>
</dbReference>
<feature type="region of interest" description="Disordered" evidence="1">
    <location>
        <begin position="1"/>
        <end position="21"/>
    </location>
</feature>
<organism evidence="3 4">
    <name type="scientific">Acer saccharum</name>
    <name type="common">Sugar maple</name>
    <dbReference type="NCBI Taxonomy" id="4024"/>
    <lineage>
        <taxon>Eukaryota</taxon>
        <taxon>Viridiplantae</taxon>
        <taxon>Streptophyta</taxon>
        <taxon>Embryophyta</taxon>
        <taxon>Tracheophyta</taxon>
        <taxon>Spermatophyta</taxon>
        <taxon>Magnoliopsida</taxon>
        <taxon>eudicotyledons</taxon>
        <taxon>Gunneridae</taxon>
        <taxon>Pentapetalae</taxon>
        <taxon>rosids</taxon>
        <taxon>malvids</taxon>
        <taxon>Sapindales</taxon>
        <taxon>Sapindaceae</taxon>
        <taxon>Hippocastanoideae</taxon>
        <taxon>Acereae</taxon>
        <taxon>Acer</taxon>
    </lineage>
</organism>
<keyword evidence="2" id="KW-0472">Membrane</keyword>
<gene>
    <name evidence="3" type="ORF">LWI29_006413</name>
</gene>
<evidence type="ECO:0000256" key="1">
    <source>
        <dbReference type="SAM" id="MobiDB-lite"/>
    </source>
</evidence>
<evidence type="ECO:0000313" key="3">
    <source>
        <dbReference type="EMBL" id="KAK0595417.1"/>
    </source>
</evidence>
<keyword evidence="4" id="KW-1185">Reference proteome</keyword>
<sequence length="107" mass="12242">MKTRNSSRLNDETTEGGSSDKSWNLEVEITKVIEKGAALGVNFRNLREENEAGWSVPDEEEEIERLRAEWNLEEEITKREFRRKVGCAWASFGHFFALVGHLVGSKT</sequence>
<protein>
    <submittedName>
        <fullName evidence="3">Uncharacterized protein</fullName>
    </submittedName>
</protein>
<reference evidence="3" key="2">
    <citation type="submission" date="2023-06" db="EMBL/GenBank/DDBJ databases">
        <authorList>
            <person name="Swenson N.G."/>
            <person name="Wegrzyn J.L."/>
            <person name="Mcevoy S.L."/>
        </authorList>
    </citation>
    <scope>NUCLEOTIDE SEQUENCE</scope>
    <source>
        <strain evidence="3">NS2018</strain>
        <tissue evidence="3">Leaf</tissue>
    </source>
</reference>
<name>A0AA39SJE7_ACESA</name>
<dbReference type="Proteomes" id="UP001168877">
    <property type="component" value="Unassembled WGS sequence"/>
</dbReference>
<dbReference type="AlphaFoldDB" id="A0AA39SJE7"/>
<proteinExistence type="predicted"/>
<evidence type="ECO:0000256" key="2">
    <source>
        <dbReference type="SAM" id="Phobius"/>
    </source>
</evidence>